<keyword evidence="5" id="KW-0539">Nucleus</keyword>
<feature type="region of interest" description="Disordered" evidence="7">
    <location>
        <begin position="377"/>
        <end position="402"/>
    </location>
</feature>
<evidence type="ECO:0000259" key="8">
    <source>
        <dbReference type="PROSITE" id="PS51504"/>
    </source>
</evidence>
<dbReference type="GO" id="GO:0005694">
    <property type="term" value="C:chromosome"/>
    <property type="evidence" value="ECO:0007669"/>
    <property type="project" value="UniProtKB-SubCell"/>
</dbReference>
<dbReference type="PANTHER" id="PTHR11467:SF36">
    <property type="entry name" value="HISTONE 24-RELATED"/>
    <property type="match status" value="1"/>
</dbReference>
<dbReference type="Proteomes" id="UP001530315">
    <property type="component" value="Unassembled WGS sequence"/>
</dbReference>
<comment type="subcellular location">
    <subcellularLocation>
        <location evidence="2">Chromosome</location>
    </subcellularLocation>
    <subcellularLocation>
        <location evidence="1">Nucleus</location>
    </subcellularLocation>
</comment>
<keyword evidence="10" id="KW-1185">Reference proteome</keyword>
<dbReference type="PANTHER" id="PTHR11467">
    <property type="entry name" value="HISTONE H1"/>
    <property type="match status" value="1"/>
</dbReference>
<dbReference type="Gene3D" id="1.10.10.10">
    <property type="entry name" value="Winged helix-like DNA-binding domain superfamily/Winged helix DNA-binding domain"/>
    <property type="match status" value="2"/>
</dbReference>
<evidence type="ECO:0000256" key="7">
    <source>
        <dbReference type="SAM" id="MobiDB-lite"/>
    </source>
</evidence>
<evidence type="ECO:0000256" key="5">
    <source>
        <dbReference type="ARBA" id="ARBA00023242"/>
    </source>
</evidence>
<evidence type="ECO:0000256" key="1">
    <source>
        <dbReference type="ARBA" id="ARBA00004123"/>
    </source>
</evidence>
<feature type="coiled-coil region" evidence="6">
    <location>
        <begin position="245"/>
        <end position="281"/>
    </location>
</feature>
<evidence type="ECO:0000313" key="9">
    <source>
        <dbReference type="EMBL" id="KAL3773368.1"/>
    </source>
</evidence>
<accession>A0ABD3NBE7</accession>
<dbReference type="GO" id="GO:0003677">
    <property type="term" value="F:DNA binding"/>
    <property type="evidence" value="ECO:0007669"/>
    <property type="project" value="UniProtKB-KW"/>
</dbReference>
<dbReference type="InterPro" id="IPR036390">
    <property type="entry name" value="WH_DNA-bd_sf"/>
</dbReference>
<feature type="domain" description="H15" evidence="8">
    <location>
        <begin position="293"/>
        <end position="360"/>
    </location>
</feature>
<proteinExistence type="predicted"/>
<name>A0ABD3NBE7_9STRA</name>
<dbReference type="AlphaFoldDB" id="A0ABD3NBE7"/>
<evidence type="ECO:0000313" key="10">
    <source>
        <dbReference type="Proteomes" id="UP001530315"/>
    </source>
</evidence>
<dbReference type="EMBL" id="JALLAZ020001536">
    <property type="protein sequence ID" value="KAL3773368.1"/>
    <property type="molecule type" value="Genomic_DNA"/>
</dbReference>
<evidence type="ECO:0000256" key="6">
    <source>
        <dbReference type="SAM" id="Coils"/>
    </source>
</evidence>
<comment type="caution">
    <text evidence="9">The sequence shown here is derived from an EMBL/GenBank/DDBJ whole genome shotgun (WGS) entry which is preliminary data.</text>
</comment>
<sequence length="417" mass="45347">MASPPSSERQISVALPAGSLGVGIQEQDGTGLCVVTSAPRRESSPSPLRVNDVVLSMNGIRLADVEGGLDAWVRLFAAFASGPRNLIVVRRCDDDDVGGDATAVASASSVTARHRRDASSADDMKVAHTTVFHKLRGRGDADWSPALLDAAAAALTAAAAAAAAAEKSNPSSSSSSSWTTYRLGIMDAITSLKDRTGSSSIAIRKRMQACIPADKNWTNHIFLGELKKMVAIGILMRTKDCYKISADYKDMLKRLEQEIRVIEKTRRADILRERVNEKEKKRATIVNPSSSSSWTTYRSRIMDAILSLEDCTGSSSIAIRKRMQANTDRIWNDGIYHNELWKAVSDGDIMECRGRFKASFKYKESLIAKKEKRSASMAAATAGKDPAKGGGRPSNFPGSLFGKDIFCPLFERYEEQS</sequence>
<dbReference type="InterPro" id="IPR005818">
    <property type="entry name" value="Histone_H1/H5_H15"/>
</dbReference>
<organism evidence="9 10">
    <name type="scientific">Stephanodiscus triporus</name>
    <dbReference type="NCBI Taxonomy" id="2934178"/>
    <lineage>
        <taxon>Eukaryota</taxon>
        <taxon>Sar</taxon>
        <taxon>Stramenopiles</taxon>
        <taxon>Ochrophyta</taxon>
        <taxon>Bacillariophyta</taxon>
        <taxon>Coscinodiscophyceae</taxon>
        <taxon>Thalassiosirophycidae</taxon>
        <taxon>Stephanodiscales</taxon>
        <taxon>Stephanodiscaceae</taxon>
        <taxon>Stephanodiscus</taxon>
    </lineage>
</organism>
<keyword evidence="4" id="KW-0238">DNA-binding</keyword>
<reference evidence="9 10" key="1">
    <citation type="submission" date="2024-10" db="EMBL/GenBank/DDBJ databases">
        <title>Updated reference genomes for cyclostephanoid diatoms.</title>
        <authorList>
            <person name="Roberts W.R."/>
            <person name="Alverson A.J."/>
        </authorList>
    </citation>
    <scope>NUCLEOTIDE SEQUENCE [LARGE SCALE GENOMIC DNA]</scope>
    <source>
        <strain evidence="9 10">AJA276-08</strain>
    </source>
</reference>
<dbReference type="PROSITE" id="PS51504">
    <property type="entry name" value="H15"/>
    <property type="match status" value="2"/>
</dbReference>
<keyword evidence="6" id="KW-0175">Coiled coil</keyword>
<keyword evidence="3" id="KW-0158">Chromosome</keyword>
<dbReference type="InterPro" id="IPR036388">
    <property type="entry name" value="WH-like_DNA-bd_sf"/>
</dbReference>
<feature type="domain" description="H15" evidence="8">
    <location>
        <begin position="174"/>
        <end position="246"/>
    </location>
</feature>
<dbReference type="SUPFAM" id="SSF46785">
    <property type="entry name" value="Winged helix' DNA-binding domain"/>
    <property type="match status" value="2"/>
</dbReference>
<dbReference type="Pfam" id="PF00538">
    <property type="entry name" value="Linker_histone"/>
    <property type="match status" value="1"/>
</dbReference>
<evidence type="ECO:0000256" key="4">
    <source>
        <dbReference type="ARBA" id="ARBA00023125"/>
    </source>
</evidence>
<dbReference type="SMART" id="SM00526">
    <property type="entry name" value="H15"/>
    <property type="match status" value="2"/>
</dbReference>
<evidence type="ECO:0000256" key="2">
    <source>
        <dbReference type="ARBA" id="ARBA00004286"/>
    </source>
</evidence>
<evidence type="ECO:0000256" key="3">
    <source>
        <dbReference type="ARBA" id="ARBA00022454"/>
    </source>
</evidence>
<gene>
    <name evidence="9" type="ORF">ACHAW5_006458</name>
</gene>
<dbReference type="GO" id="GO:0005634">
    <property type="term" value="C:nucleus"/>
    <property type="evidence" value="ECO:0007669"/>
    <property type="project" value="UniProtKB-SubCell"/>
</dbReference>
<protein>
    <recommendedName>
        <fullName evidence="8">H15 domain-containing protein</fullName>
    </recommendedName>
</protein>